<sequence>MAVPLFNLTPNLTDSESDTLAPLSSSNINSFVAKTMTFGEQNTEPRLRVRGGARSVVLATKVVPFGQMTWIRDGPKCLNAKNITEAIDSRQSTLIIGLIGYIDIAGKYSVHPVSLAIGSTPLPPILYRFFMFLSTLGLWFGDLMGGPADAWLNLFREPPFFPPTRLPSSFPFFSSSSALPKCSLSSSLGFYQEGD</sequence>
<protein>
    <submittedName>
        <fullName evidence="1">Uncharacterized protein</fullName>
    </submittedName>
</protein>
<reference evidence="1 2" key="1">
    <citation type="journal article" date="2022" name="G3 (Bethesda)">
        <title>Whole-genome sequence and methylome profiling of the almond [Prunus dulcis (Mill.) D.A. Webb] cultivar 'Nonpareil'.</title>
        <authorList>
            <person name="D'Amico-Willman K.M."/>
            <person name="Ouma W.Z."/>
            <person name="Meulia T."/>
            <person name="Sideli G.M."/>
            <person name="Gradziel T.M."/>
            <person name="Fresnedo-Ramirez J."/>
        </authorList>
    </citation>
    <scope>NUCLEOTIDE SEQUENCE [LARGE SCALE GENOMIC DNA]</scope>
    <source>
        <strain evidence="1">Clone GOH B32 T37-40</strain>
    </source>
</reference>
<proteinExistence type="predicted"/>
<comment type="caution">
    <text evidence="1">The sequence shown here is derived from an EMBL/GenBank/DDBJ whole genome shotgun (WGS) entry which is preliminary data.</text>
</comment>
<dbReference type="Proteomes" id="UP001054821">
    <property type="component" value="Chromosome 3"/>
</dbReference>
<dbReference type="EMBL" id="JAJFAZ020000003">
    <property type="protein sequence ID" value="KAI5340652.1"/>
    <property type="molecule type" value="Genomic_DNA"/>
</dbReference>
<evidence type="ECO:0000313" key="2">
    <source>
        <dbReference type="Proteomes" id="UP001054821"/>
    </source>
</evidence>
<name>A0AAD4WEK3_PRUDU</name>
<accession>A0AAD4WEK3</accession>
<evidence type="ECO:0000313" key="1">
    <source>
        <dbReference type="EMBL" id="KAI5340652.1"/>
    </source>
</evidence>
<gene>
    <name evidence="1" type="ORF">L3X38_019926</name>
</gene>
<keyword evidence="2" id="KW-1185">Reference proteome</keyword>
<dbReference type="AlphaFoldDB" id="A0AAD4WEK3"/>
<organism evidence="1 2">
    <name type="scientific">Prunus dulcis</name>
    <name type="common">Almond</name>
    <name type="synonym">Amygdalus dulcis</name>
    <dbReference type="NCBI Taxonomy" id="3755"/>
    <lineage>
        <taxon>Eukaryota</taxon>
        <taxon>Viridiplantae</taxon>
        <taxon>Streptophyta</taxon>
        <taxon>Embryophyta</taxon>
        <taxon>Tracheophyta</taxon>
        <taxon>Spermatophyta</taxon>
        <taxon>Magnoliopsida</taxon>
        <taxon>eudicotyledons</taxon>
        <taxon>Gunneridae</taxon>
        <taxon>Pentapetalae</taxon>
        <taxon>rosids</taxon>
        <taxon>fabids</taxon>
        <taxon>Rosales</taxon>
        <taxon>Rosaceae</taxon>
        <taxon>Amygdaloideae</taxon>
        <taxon>Amygdaleae</taxon>
        <taxon>Prunus</taxon>
    </lineage>
</organism>